<keyword evidence="1 4" id="KW-0378">Hydrolase</keyword>
<evidence type="ECO:0000256" key="1">
    <source>
        <dbReference type="ARBA" id="ARBA00022801"/>
    </source>
</evidence>
<proteinExistence type="predicted"/>
<dbReference type="Gene3D" id="3.40.1090.10">
    <property type="entry name" value="Cytosolic phospholipase A2 catalytic domain"/>
    <property type="match status" value="1"/>
</dbReference>
<evidence type="ECO:0000256" key="4">
    <source>
        <dbReference type="PROSITE-ProRule" id="PRU01161"/>
    </source>
</evidence>
<dbReference type="Pfam" id="PF01734">
    <property type="entry name" value="Patatin"/>
    <property type="match status" value="1"/>
</dbReference>
<evidence type="ECO:0000313" key="6">
    <source>
        <dbReference type="EMBL" id="KAF9695701.1"/>
    </source>
</evidence>
<reference evidence="6" key="2">
    <citation type="submission" date="2020-09" db="EMBL/GenBank/DDBJ databases">
        <title>Reference genome assembly for Australian Ascochyta lentis isolate Al4.</title>
        <authorList>
            <person name="Lee R.C."/>
            <person name="Farfan-Caceres L.M."/>
            <person name="Debler J.W."/>
            <person name="Williams A.H."/>
            <person name="Henares B.M."/>
        </authorList>
    </citation>
    <scope>NUCLEOTIDE SEQUENCE</scope>
    <source>
        <strain evidence="6">Al4</strain>
    </source>
</reference>
<organism evidence="6 7">
    <name type="scientific">Ascochyta lentis</name>
    <dbReference type="NCBI Taxonomy" id="205686"/>
    <lineage>
        <taxon>Eukaryota</taxon>
        <taxon>Fungi</taxon>
        <taxon>Dikarya</taxon>
        <taxon>Ascomycota</taxon>
        <taxon>Pezizomycotina</taxon>
        <taxon>Dothideomycetes</taxon>
        <taxon>Pleosporomycetidae</taxon>
        <taxon>Pleosporales</taxon>
        <taxon>Pleosporineae</taxon>
        <taxon>Didymellaceae</taxon>
        <taxon>Ascochyta</taxon>
    </lineage>
</organism>
<comment type="caution">
    <text evidence="6">The sequence shown here is derived from an EMBL/GenBank/DDBJ whole genome shotgun (WGS) entry which is preliminary data.</text>
</comment>
<protein>
    <recommendedName>
        <fullName evidence="5">PNPLA domain-containing protein</fullName>
    </recommendedName>
</protein>
<dbReference type="GO" id="GO:0047499">
    <property type="term" value="F:calcium-independent phospholipase A2 activity"/>
    <property type="evidence" value="ECO:0007669"/>
    <property type="project" value="TreeGrafter"/>
</dbReference>
<dbReference type="GO" id="GO:0046486">
    <property type="term" value="P:glycerolipid metabolic process"/>
    <property type="evidence" value="ECO:0007669"/>
    <property type="project" value="UniProtKB-ARBA"/>
</dbReference>
<dbReference type="PANTHER" id="PTHR24185:SF1">
    <property type="entry name" value="CALCIUM-INDEPENDENT PHOSPHOLIPASE A2-GAMMA"/>
    <property type="match status" value="1"/>
</dbReference>
<keyword evidence="2 4" id="KW-0442">Lipid degradation</keyword>
<dbReference type="InterPro" id="IPR002641">
    <property type="entry name" value="PNPLA_dom"/>
</dbReference>
<reference evidence="6" key="1">
    <citation type="submission" date="2018-12" db="EMBL/GenBank/DDBJ databases">
        <authorList>
            <person name="Syme R.A."/>
            <person name="Farfan-Caceres L."/>
            <person name="Lichtenzveig J."/>
        </authorList>
    </citation>
    <scope>NUCLEOTIDE SEQUENCE</scope>
    <source>
        <strain evidence="6">Al4</strain>
    </source>
</reference>
<feature type="active site" description="Proton acceptor" evidence="4">
    <location>
        <position position="262"/>
    </location>
</feature>
<sequence length="410" mass="45388">MVYTPATKHPNGARLLALDGGGVRGIVALEMLNELMIRVQKRDGLKEVPRPADYFELAAGTSTGGIIGIMLFRLRMTVADTIIQYDKIGADVFSPKIYGWNIGKVLPVSVASFINNSKNVVQNSRFDDADLKKAIDEVVAKFGLDDNDRKLKGEAPLYHPGAGRAFCCTTAQNKCETVLLRSYETEFGDNKHYTQSVTNDIMRDHHPKVTISLATRATSAAPTFFPEVRFPNIDVLMEKDTSSTPAWKKKISATKKQLVFWDGGLLNNNPIDQLWYARYELVQPSDPAPPISCVISLGTGFVGAASPSDSMIHLAGVVGNVMDFSTNTNAKAKDFTRHMNRLKQRSEHTKSQYVRLQPNLGADKIGLAEYTRMEDLKKLTRVYLEKADSQKWIEKAVCAICCSGCDACRE</sequence>
<dbReference type="PANTHER" id="PTHR24185">
    <property type="entry name" value="CALCIUM-INDEPENDENT PHOSPHOLIPASE A2-GAMMA"/>
    <property type="match status" value="1"/>
</dbReference>
<dbReference type="OrthoDB" id="1658288at2759"/>
<evidence type="ECO:0000256" key="2">
    <source>
        <dbReference type="ARBA" id="ARBA00022963"/>
    </source>
</evidence>
<dbReference type="GO" id="GO:0016042">
    <property type="term" value="P:lipid catabolic process"/>
    <property type="evidence" value="ECO:0007669"/>
    <property type="project" value="UniProtKB-UniRule"/>
</dbReference>
<dbReference type="InterPro" id="IPR016035">
    <property type="entry name" value="Acyl_Trfase/lysoPLipase"/>
</dbReference>
<keyword evidence="3 4" id="KW-0443">Lipid metabolism</keyword>
<dbReference type="Proteomes" id="UP000651452">
    <property type="component" value="Unassembled WGS sequence"/>
</dbReference>
<dbReference type="AlphaFoldDB" id="A0A8H7J215"/>
<name>A0A8H7J215_9PLEO</name>
<feature type="active site" description="Nucleophile" evidence="4">
    <location>
        <position position="62"/>
    </location>
</feature>
<evidence type="ECO:0000259" key="5">
    <source>
        <dbReference type="PROSITE" id="PS51635"/>
    </source>
</evidence>
<dbReference type="EMBL" id="RZGK01000011">
    <property type="protein sequence ID" value="KAF9695701.1"/>
    <property type="molecule type" value="Genomic_DNA"/>
</dbReference>
<dbReference type="PROSITE" id="PS51635">
    <property type="entry name" value="PNPLA"/>
    <property type="match status" value="1"/>
</dbReference>
<dbReference type="SUPFAM" id="SSF52151">
    <property type="entry name" value="FabD/lysophospholipase-like"/>
    <property type="match status" value="1"/>
</dbReference>
<evidence type="ECO:0000256" key="3">
    <source>
        <dbReference type="ARBA" id="ARBA00023098"/>
    </source>
</evidence>
<feature type="short sequence motif" description="GXSXG" evidence="4">
    <location>
        <begin position="60"/>
        <end position="64"/>
    </location>
</feature>
<feature type="domain" description="PNPLA" evidence="5">
    <location>
        <begin position="16"/>
        <end position="275"/>
    </location>
</feature>
<feature type="short sequence motif" description="DGA/G" evidence="4">
    <location>
        <begin position="262"/>
        <end position="264"/>
    </location>
</feature>
<dbReference type="GO" id="GO:0019369">
    <property type="term" value="P:arachidonate metabolic process"/>
    <property type="evidence" value="ECO:0007669"/>
    <property type="project" value="TreeGrafter"/>
</dbReference>
<feature type="short sequence motif" description="GXGXXG" evidence="4">
    <location>
        <begin position="20"/>
        <end position="25"/>
    </location>
</feature>
<evidence type="ECO:0000313" key="7">
    <source>
        <dbReference type="Proteomes" id="UP000651452"/>
    </source>
</evidence>
<gene>
    <name evidence="6" type="ORF">EKO04_006652</name>
</gene>
<dbReference type="GO" id="GO:0016020">
    <property type="term" value="C:membrane"/>
    <property type="evidence" value="ECO:0007669"/>
    <property type="project" value="TreeGrafter"/>
</dbReference>
<accession>A0A8H7J215</accession>
<keyword evidence="7" id="KW-1185">Reference proteome</keyword>